<reference evidence="1 2" key="1">
    <citation type="journal article" date="2016" name="Genome Biol. Evol.">
        <title>Divergent and convergent evolution of fungal pathogenicity.</title>
        <authorList>
            <person name="Shang Y."/>
            <person name="Xiao G."/>
            <person name="Zheng P."/>
            <person name="Cen K."/>
            <person name="Zhan S."/>
            <person name="Wang C."/>
        </authorList>
    </citation>
    <scope>NUCLEOTIDE SEQUENCE [LARGE SCALE GENOMIC DNA]</scope>
    <source>
        <strain evidence="1 2">ARSEF 7405</strain>
    </source>
</reference>
<dbReference type="AlphaFoldDB" id="A0A167ZT53"/>
<accession>A0A167ZT53</accession>
<proteinExistence type="predicted"/>
<keyword evidence="2" id="KW-1185">Reference proteome</keyword>
<sequence>MSTTYLNVYRVTFIQIDDPKHVAIAVVPERSPHQGTGELIHLAGYPPVFERKRTFDFACKRTFKDARFQYKIPVAMYELFLATAQGNQLPLDPRDLAADDQPFGRSNVDWVDEVIERGRRLAG</sequence>
<gene>
    <name evidence="1" type="ORF">AAP_02528</name>
</gene>
<evidence type="ECO:0000313" key="1">
    <source>
        <dbReference type="EMBL" id="KZZ93062.1"/>
    </source>
</evidence>
<dbReference type="OrthoDB" id="10444550at2759"/>
<dbReference type="VEuPathDB" id="FungiDB:AAP_02528"/>
<comment type="caution">
    <text evidence="1">The sequence shown here is derived from an EMBL/GenBank/DDBJ whole genome shotgun (WGS) entry which is preliminary data.</text>
</comment>
<dbReference type="Proteomes" id="UP000242877">
    <property type="component" value="Unassembled WGS sequence"/>
</dbReference>
<dbReference type="EMBL" id="AZGZ01000009">
    <property type="protein sequence ID" value="KZZ93062.1"/>
    <property type="molecule type" value="Genomic_DNA"/>
</dbReference>
<organism evidence="1 2">
    <name type="scientific">Ascosphaera apis ARSEF 7405</name>
    <dbReference type="NCBI Taxonomy" id="392613"/>
    <lineage>
        <taxon>Eukaryota</taxon>
        <taxon>Fungi</taxon>
        <taxon>Dikarya</taxon>
        <taxon>Ascomycota</taxon>
        <taxon>Pezizomycotina</taxon>
        <taxon>Eurotiomycetes</taxon>
        <taxon>Eurotiomycetidae</taxon>
        <taxon>Onygenales</taxon>
        <taxon>Ascosphaeraceae</taxon>
        <taxon>Ascosphaera</taxon>
    </lineage>
</organism>
<protein>
    <submittedName>
        <fullName evidence="1">Uncharacterized protein</fullName>
    </submittedName>
</protein>
<name>A0A167ZT53_9EURO</name>
<evidence type="ECO:0000313" key="2">
    <source>
        <dbReference type="Proteomes" id="UP000242877"/>
    </source>
</evidence>